<sequence>MLWKNYALSGSRITHRLHKLPRKSSFSKKFFTTSCLLTAGVVGSYLSYRYSSHRGNKYELSPSYFVKYKISHKQDIDSSHFLVEVTPLIKQKVNIWSLMTAENLWSVEVKQPEVMVVRSYTPLPLSFNPASREIEILKDGDNAGGKLSFYIKKYENGEVARWLYHLPKGHVIEIRGPFVDYEFPHLPNELKRSRECLYMNNCNEKDYIDKEDSKFVYQPYDIMMFTAGTGIVTALQLLLTESPFRGNMKLFHTNENVKQLGPLYPILLRLQASKRVQLQIFETDRQTKQEILKNIQKLITKPSPYKGLLPFSNVTDEDFKPVLALVCGPESYISSISGRKYDLNQGPVRGLLSKKGWDSDNVYKLS</sequence>
<evidence type="ECO:0000256" key="3">
    <source>
        <dbReference type="ARBA" id="ARBA00006105"/>
    </source>
</evidence>
<dbReference type="OrthoDB" id="432685at2759"/>
<evidence type="ECO:0000256" key="8">
    <source>
        <dbReference type="PIRSR" id="PIRSR601834-1"/>
    </source>
</evidence>
<dbReference type="Gene3D" id="2.40.30.10">
    <property type="entry name" value="Translation factors"/>
    <property type="match status" value="1"/>
</dbReference>
<dbReference type="InterPro" id="IPR017927">
    <property type="entry name" value="FAD-bd_FR_type"/>
</dbReference>
<dbReference type="RefSeq" id="XP_033769184.1">
    <property type="nucleotide sequence ID" value="XM_033913293.1"/>
</dbReference>
<dbReference type="InterPro" id="IPR039261">
    <property type="entry name" value="FNR_nucleotide-bd"/>
</dbReference>
<dbReference type="GO" id="GO:0016020">
    <property type="term" value="C:membrane"/>
    <property type="evidence" value="ECO:0007669"/>
    <property type="project" value="UniProtKB-SubCell"/>
</dbReference>
<dbReference type="KEGG" id="spao:SPAR_O01800"/>
<dbReference type="GO" id="GO:0016491">
    <property type="term" value="F:oxidoreductase activity"/>
    <property type="evidence" value="ECO:0007669"/>
    <property type="project" value="UniProtKB-KW"/>
</dbReference>
<accession>A0A8B8UZI8</accession>
<reference evidence="10" key="1">
    <citation type="journal article" date="2017" name="Nat. Genet.">
        <title>Contrasting evolutionary genome dynamics between domesticated and wild yeasts.</title>
        <authorList>
            <person name="Yue J.X."/>
            <person name="Li J."/>
            <person name="Aigrain L."/>
            <person name="Hallin J."/>
            <person name="Persson K."/>
            <person name="Oliver K."/>
            <person name="Bergstrom A."/>
            <person name="Coupland P."/>
            <person name="Warringer J."/>
            <person name="Lagomarsino M.C."/>
            <person name="Fischer G."/>
            <person name="Durbin R."/>
            <person name="Liti G."/>
        </authorList>
    </citation>
    <scope>NUCLEOTIDE SEQUENCE</scope>
    <source>
        <strain evidence="10">CBS432</strain>
    </source>
</reference>
<organism evidence="10">
    <name type="scientific">Saccharomyces paradoxus</name>
    <name type="common">Yeast</name>
    <name type="synonym">Saccharomyces douglasii</name>
    <dbReference type="NCBI Taxonomy" id="27291"/>
    <lineage>
        <taxon>Eukaryota</taxon>
        <taxon>Fungi</taxon>
        <taxon>Dikarya</taxon>
        <taxon>Ascomycota</taxon>
        <taxon>Saccharomycotina</taxon>
        <taxon>Saccharomycetes</taxon>
        <taxon>Saccharomycetales</taxon>
        <taxon>Saccharomycetaceae</taxon>
        <taxon>Saccharomyces</taxon>
    </lineage>
</organism>
<dbReference type="CDD" id="cd06183">
    <property type="entry name" value="cyt_b5_reduct_like"/>
    <property type="match status" value="1"/>
</dbReference>
<keyword evidence="4 8" id="KW-0285">Flavoprotein</keyword>
<gene>
    <name evidence="10" type="primary">CYC2</name>
    <name evidence="10" type="ORF">SPAR_O01800</name>
</gene>
<evidence type="ECO:0000256" key="6">
    <source>
        <dbReference type="ARBA" id="ARBA00023002"/>
    </source>
</evidence>
<comment type="similarity">
    <text evidence="3">Belongs to the flavoprotein pyridine nucleotide cytochrome reductase family.</text>
</comment>
<protein>
    <submittedName>
        <fullName evidence="10">Oxidoreductase</fullName>
    </submittedName>
</protein>
<feature type="domain" description="FAD-binding FR-type" evidence="9">
    <location>
        <begin position="63"/>
        <end position="184"/>
    </location>
</feature>
<dbReference type="PROSITE" id="PS51384">
    <property type="entry name" value="FAD_FR"/>
    <property type="match status" value="1"/>
</dbReference>
<name>A0A8B8UZI8_SACPA</name>
<feature type="binding site" evidence="8">
    <location>
        <position position="152"/>
    </location>
    <ligand>
        <name>FAD</name>
        <dbReference type="ChEBI" id="CHEBI:57692"/>
    </ligand>
</feature>
<keyword evidence="6" id="KW-0560">Oxidoreductase</keyword>
<dbReference type="InterPro" id="IPR001834">
    <property type="entry name" value="CBR-like"/>
</dbReference>
<feature type="binding site" evidence="8">
    <location>
        <position position="120"/>
    </location>
    <ligand>
        <name>FAD</name>
        <dbReference type="ChEBI" id="CHEBI:57692"/>
    </ligand>
</feature>
<dbReference type="PANTHER" id="PTHR19370:SF189">
    <property type="entry name" value="CYTOCHROME C MITOCHONDRIAL IMPORT FACTOR CYC2"/>
    <property type="match status" value="1"/>
</dbReference>
<keyword evidence="7" id="KW-0472">Membrane</keyword>
<evidence type="ECO:0000256" key="7">
    <source>
        <dbReference type="ARBA" id="ARBA00023136"/>
    </source>
</evidence>
<comment type="subcellular location">
    <subcellularLocation>
        <location evidence="2">Membrane</location>
    </subcellularLocation>
</comment>
<dbReference type="GeneID" id="54633609"/>
<dbReference type="GO" id="GO:0005739">
    <property type="term" value="C:mitochondrion"/>
    <property type="evidence" value="ECO:0007669"/>
    <property type="project" value="TreeGrafter"/>
</dbReference>
<reference evidence="10" key="3">
    <citation type="submission" date="2025-07" db="EMBL/GenBank/DDBJ databases">
        <authorList>
            <consortium name="NCBI Genome Project"/>
        </authorList>
    </citation>
    <scope>NUCLEOTIDE SEQUENCE</scope>
    <source>
        <strain evidence="10">CBS432</strain>
    </source>
</reference>
<evidence type="ECO:0000259" key="9">
    <source>
        <dbReference type="PROSITE" id="PS51384"/>
    </source>
</evidence>
<comment type="cofactor">
    <cofactor evidence="1 8">
        <name>FAD</name>
        <dbReference type="ChEBI" id="CHEBI:57692"/>
    </cofactor>
</comment>
<dbReference type="SUPFAM" id="SSF52343">
    <property type="entry name" value="Ferredoxin reductase-like, C-terminal NADP-linked domain"/>
    <property type="match status" value="1"/>
</dbReference>
<dbReference type="PANTHER" id="PTHR19370">
    <property type="entry name" value="NADH-CYTOCHROME B5 REDUCTASE"/>
    <property type="match status" value="1"/>
</dbReference>
<evidence type="ECO:0000256" key="5">
    <source>
        <dbReference type="ARBA" id="ARBA00022827"/>
    </source>
</evidence>
<dbReference type="SUPFAM" id="SSF63380">
    <property type="entry name" value="Riboflavin synthase domain-like"/>
    <property type="match status" value="1"/>
</dbReference>
<evidence type="ECO:0000256" key="4">
    <source>
        <dbReference type="ARBA" id="ARBA00022630"/>
    </source>
</evidence>
<keyword evidence="5 8" id="KW-0274">FAD</keyword>
<proteinExistence type="inferred from homology"/>
<feature type="binding site" evidence="8">
    <location>
        <position position="118"/>
    </location>
    <ligand>
        <name>FAD</name>
        <dbReference type="ChEBI" id="CHEBI:57692"/>
    </ligand>
</feature>
<reference evidence="10" key="4">
    <citation type="submission" date="2025-08" db="UniProtKB">
        <authorList>
            <consortium name="RefSeq"/>
        </authorList>
    </citation>
    <scope>IDENTIFICATION</scope>
    <source>
        <strain evidence="10">CBS432</strain>
    </source>
</reference>
<evidence type="ECO:0000256" key="2">
    <source>
        <dbReference type="ARBA" id="ARBA00004370"/>
    </source>
</evidence>
<evidence type="ECO:0000313" key="10">
    <source>
        <dbReference type="RefSeq" id="XP_033769184.1"/>
    </source>
</evidence>
<evidence type="ECO:0000256" key="1">
    <source>
        <dbReference type="ARBA" id="ARBA00001974"/>
    </source>
</evidence>
<dbReference type="VEuPathDB" id="FungiDB:SPAR_O01800"/>
<dbReference type="Pfam" id="PF00970">
    <property type="entry name" value="FAD_binding_6"/>
    <property type="match status" value="1"/>
</dbReference>
<dbReference type="AlphaFoldDB" id="A0A8B8UZI8"/>
<reference evidence="10" key="2">
    <citation type="submission" date="2020-01" db="EMBL/GenBank/DDBJ databases">
        <title>Population-level Yeast Reference Genomes.</title>
        <authorList>
            <person name="Yue J.-X."/>
        </authorList>
    </citation>
    <scope>NUCLEOTIDE SEQUENCE</scope>
    <source>
        <strain evidence="10">CBS432</strain>
    </source>
</reference>
<dbReference type="InterPro" id="IPR017938">
    <property type="entry name" value="Riboflavin_synthase-like_b-brl"/>
</dbReference>
<dbReference type="InterPro" id="IPR008333">
    <property type="entry name" value="Cbr1-like_FAD-bd_dom"/>
</dbReference>
<feature type="binding site" evidence="8">
    <location>
        <position position="159"/>
    </location>
    <ligand>
        <name>FAD</name>
        <dbReference type="ChEBI" id="CHEBI:57692"/>
    </ligand>
</feature>